<dbReference type="EMBL" id="JACQRX010000191">
    <property type="protein sequence ID" value="MBI4251667.1"/>
    <property type="molecule type" value="Genomic_DNA"/>
</dbReference>
<gene>
    <name evidence="2" type="ORF">HY618_04330</name>
</gene>
<comment type="caution">
    <text evidence="2">The sequence shown here is derived from an EMBL/GenBank/DDBJ whole genome shotgun (WGS) entry which is preliminary data.</text>
</comment>
<dbReference type="AlphaFoldDB" id="A0A932ZT88"/>
<feature type="non-terminal residue" evidence="2">
    <location>
        <position position="76"/>
    </location>
</feature>
<dbReference type="SUPFAM" id="SSF56228">
    <property type="entry name" value="Aldehyde ferredoxin oxidoreductase, N-terminal domain"/>
    <property type="match status" value="1"/>
</dbReference>
<sequence>MLGYQGKILHIDLAARTTRVEEFGEAFARSYLGGNGFGARLLFDLLRPGVDALSPENVIAFAVGPYTDTAVPSASR</sequence>
<accession>A0A932ZT88</accession>
<dbReference type="InterPro" id="IPR051919">
    <property type="entry name" value="W-dependent_AOR"/>
</dbReference>
<evidence type="ECO:0000313" key="2">
    <source>
        <dbReference type="EMBL" id="MBI4251667.1"/>
    </source>
</evidence>
<dbReference type="InterPro" id="IPR036503">
    <property type="entry name" value="Ald_Fedxn_OxRdtase_N_sf"/>
</dbReference>
<dbReference type="Gene3D" id="3.60.9.10">
    <property type="entry name" value="Aldehyde ferredoxin oxidoreductase, N-terminal domain"/>
    <property type="match status" value="1"/>
</dbReference>
<dbReference type="PANTHER" id="PTHR30038:SF0">
    <property type="entry name" value="TUNGSTEN-CONTAINING ALDEHYDE FERREDOXIN OXIDOREDUCTASE"/>
    <property type="match status" value="1"/>
</dbReference>
<dbReference type="GO" id="GO:0016625">
    <property type="term" value="F:oxidoreductase activity, acting on the aldehyde or oxo group of donors, iron-sulfur protein as acceptor"/>
    <property type="evidence" value="ECO:0007669"/>
    <property type="project" value="InterPro"/>
</dbReference>
<reference evidence="2" key="1">
    <citation type="submission" date="2020-07" db="EMBL/GenBank/DDBJ databases">
        <title>Huge and variable diversity of episymbiotic CPR bacteria and DPANN archaea in groundwater ecosystems.</title>
        <authorList>
            <person name="He C.Y."/>
            <person name="Keren R."/>
            <person name="Whittaker M."/>
            <person name="Farag I.F."/>
            <person name="Doudna J."/>
            <person name="Cate J.H.D."/>
            <person name="Banfield J.F."/>
        </authorList>
    </citation>
    <scope>NUCLEOTIDE SEQUENCE</scope>
    <source>
        <strain evidence="2">NC_groundwater_1370_Ag_S-0.2um_69_93</strain>
    </source>
</reference>
<dbReference type="PANTHER" id="PTHR30038">
    <property type="entry name" value="ALDEHYDE FERREDOXIN OXIDOREDUCTASE"/>
    <property type="match status" value="1"/>
</dbReference>
<protein>
    <submittedName>
        <fullName evidence="2">Aldehyde ferredoxin oxidoreductase</fullName>
    </submittedName>
</protein>
<dbReference type="Pfam" id="PF02730">
    <property type="entry name" value="AFOR_N"/>
    <property type="match status" value="1"/>
</dbReference>
<evidence type="ECO:0000259" key="1">
    <source>
        <dbReference type="Pfam" id="PF02730"/>
    </source>
</evidence>
<organism evidence="2 3">
    <name type="scientific">Tectimicrobiota bacterium</name>
    <dbReference type="NCBI Taxonomy" id="2528274"/>
    <lineage>
        <taxon>Bacteria</taxon>
        <taxon>Pseudomonadati</taxon>
        <taxon>Nitrospinota/Tectimicrobiota group</taxon>
        <taxon>Candidatus Tectimicrobiota</taxon>
    </lineage>
</organism>
<dbReference type="Proteomes" id="UP000752292">
    <property type="component" value="Unassembled WGS sequence"/>
</dbReference>
<dbReference type="GO" id="GO:0051536">
    <property type="term" value="F:iron-sulfur cluster binding"/>
    <property type="evidence" value="ECO:0007669"/>
    <property type="project" value="InterPro"/>
</dbReference>
<proteinExistence type="predicted"/>
<name>A0A932ZT88_UNCTE</name>
<dbReference type="InterPro" id="IPR013983">
    <property type="entry name" value="Ald_Fedxn_OxRdtase_N"/>
</dbReference>
<feature type="domain" description="Aldehyde ferredoxin oxidoreductase N-terminal" evidence="1">
    <location>
        <begin position="6"/>
        <end position="76"/>
    </location>
</feature>
<evidence type="ECO:0000313" key="3">
    <source>
        <dbReference type="Proteomes" id="UP000752292"/>
    </source>
</evidence>